<gene>
    <name evidence="3" type="ORF">KIN20_008313</name>
</gene>
<dbReference type="Proteomes" id="UP001196413">
    <property type="component" value="Unassembled WGS sequence"/>
</dbReference>
<evidence type="ECO:0000313" key="3">
    <source>
        <dbReference type="EMBL" id="KAJ1352119.1"/>
    </source>
</evidence>
<keyword evidence="1" id="KW-0812">Transmembrane</keyword>
<name>A0AAD5QJR5_PARTN</name>
<keyword evidence="1" id="KW-0472">Membrane</keyword>
<reference evidence="3" key="1">
    <citation type="submission" date="2021-06" db="EMBL/GenBank/DDBJ databases">
        <title>Parelaphostrongylus tenuis whole genome reference sequence.</title>
        <authorList>
            <person name="Garwood T.J."/>
            <person name="Larsen P.A."/>
            <person name="Fountain-Jones N.M."/>
            <person name="Garbe J.R."/>
            <person name="Macchietto M.G."/>
            <person name="Kania S.A."/>
            <person name="Gerhold R.W."/>
            <person name="Richards J.E."/>
            <person name="Wolf T.M."/>
        </authorList>
    </citation>
    <scope>NUCLEOTIDE SEQUENCE</scope>
    <source>
        <strain evidence="3">MNPRO001-30</strain>
        <tissue evidence="3">Meninges</tissue>
    </source>
</reference>
<sequence>MLVLAWLMMSFTISITQLLVTTQPEWIVNRDHIQGLFAVCTPWGCELRDVTSLVPLCVHLIGSLLFLISAISLVPTIFCSRTATPMQTIAHVQITAAILMGLCSFLVPLNMHDINCTVPQLLRSSVCRVGWAYATSSVCSLVSICCPVLGKLASDDRKRYALLVQPEHYL</sequence>
<proteinExistence type="predicted"/>
<accession>A0AAD5QJR5</accession>
<keyword evidence="1" id="KW-1133">Transmembrane helix</keyword>
<evidence type="ECO:0000256" key="1">
    <source>
        <dbReference type="SAM" id="Phobius"/>
    </source>
</evidence>
<feature type="transmembrane region" description="Helical" evidence="1">
    <location>
        <begin position="131"/>
        <end position="150"/>
    </location>
</feature>
<dbReference type="AlphaFoldDB" id="A0AAD5QJR5"/>
<keyword evidence="2" id="KW-0732">Signal</keyword>
<dbReference type="EMBL" id="JAHQIW010001307">
    <property type="protein sequence ID" value="KAJ1352119.1"/>
    <property type="molecule type" value="Genomic_DNA"/>
</dbReference>
<protein>
    <submittedName>
        <fullName evidence="3">Uncharacterized protein</fullName>
    </submittedName>
</protein>
<feature type="transmembrane region" description="Helical" evidence="1">
    <location>
        <begin position="53"/>
        <end position="78"/>
    </location>
</feature>
<evidence type="ECO:0000313" key="4">
    <source>
        <dbReference type="Proteomes" id="UP001196413"/>
    </source>
</evidence>
<feature type="chain" id="PRO_5042218077" evidence="2">
    <location>
        <begin position="17"/>
        <end position="170"/>
    </location>
</feature>
<comment type="caution">
    <text evidence="3">The sequence shown here is derived from an EMBL/GenBank/DDBJ whole genome shotgun (WGS) entry which is preliminary data.</text>
</comment>
<keyword evidence="4" id="KW-1185">Reference proteome</keyword>
<evidence type="ECO:0000256" key="2">
    <source>
        <dbReference type="SAM" id="SignalP"/>
    </source>
</evidence>
<organism evidence="3 4">
    <name type="scientific">Parelaphostrongylus tenuis</name>
    <name type="common">Meningeal worm</name>
    <dbReference type="NCBI Taxonomy" id="148309"/>
    <lineage>
        <taxon>Eukaryota</taxon>
        <taxon>Metazoa</taxon>
        <taxon>Ecdysozoa</taxon>
        <taxon>Nematoda</taxon>
        <taxon>Chromadorea</taxon>
        <taxon>Rhabditida</taxon>
        <taxon>Rhabditina</taxon>
        <taxon>Rhabditomorpha</taxon>
        <taxon>Strongyloidea</taxon>
        <taxon>Metastrongylidae</taxon>
        <taxon>Parelaphostrongylus</taxon>
    </lineage>
</organism>
<feature type="signal peptide" evidence="2">
    <location>
        <begin position="1"/>
        <end position="16"/>
    </location>
</feature>
<feature type="transmembrane region" description="Helical" evidence="1">
    <location>
        <begin position="90"/>
        <end position="111"/>
    </location>
</feature>